<gene>
    <name evidence="13" type="ORF">FRUB_02588</name>
</gene>
<dbReference type="Pfam" id="PF05227">
    <property type="entry name" value="CHASE3"/>
    <property type="match status" value="1"/>
</dbReference>
<dbReference type="InterPro" id="IPR001610">
    <property type="entry name" value="PAC"/>
</dbReference>
<dbReference type="InterPro" id="IPR035965">
    <property type="entry name" value="PAS-like_dom_sf"/>
</dbReference>
<dbReference type="Gene3D" id="3.30.450.20">
    <property type="entry name" value="PAS domain"/>
    <property type="match status" value="1"/>
</dbReference>
<evidence type="ECO:0000256" key="2">
    <source>
        <dbReference type="ARBA" id="ARBA00004370"/>
    </source>
</evidence>
<feature type="compositionally biased region" description="Low complexity" evidence="8">
    <location>
        <begin position="579"/>
        <end position="597"/>
    </location>
</feature>
<dbReference type="SMART" id="SM00388">
    <property type="entry name" value="HisKA"/>
    <property type="match status" value="1"/>
</dbReference>
<dbReference type="PROSITE" id="PS50885">
    <property type="entry name" value="HAMP"/>
    <property type="match status" value="1"/>
</dbReference>
<dbReference type="Gene3D" id="3.30.565.10">
    <property type="entry name" value="Histidine kinase-like ATPase, C-terminal domain"/>
    <property type="match status" value="1"/>
</dbReference>
<dbReference type="InterPro" id="IPR050351">
    <property type="entry name" value="BphY/WalK/GraS-like"/>
</dbReference>
<dbReference type="PROSITE" id="PS50113">
    <property type="entry name" value="PAC"/>
    <property type="match status" value="1"/>
</dbReference>
<dbReference type="Gene3D" id="1.10.287.130">
    <property type="match status" value="1"/>
</dbReference>
<evidence type="ECO:0000256" key="9">
    <source>
        <dbReference type="SAM" id="Phobius"/>
    </source>
</evidence>
<keyword evidence="6 13" id="KW-0418">Kinase</keyword>
<dbReference type="InterPro" id="IPR000014">
    <property type="entry name" value="PAS"/>
</dbReference>
<dbReference type="SUPFAM" id="SSF47384">
    <property type="entry name" value="Homodimeric domain of signal transducing histidine kinase"/>
    <property type="match status" value="1"/>
</dbReference>
<feature type="compositionally biased region" description="Low complexity" evidence="8">
    <location>
        <begin position="609"/>
        <end position="652"/>
    </location>
</feature>
<keyword evidence="9" id="KW-1133">Transmembrane helix</keyword>
<evidence type="ECO:0000256" key="6">
    <source>
        <dbReference type="ARBA" id="ARBA00022777"/>
    </source>
</evidence>
<proteinExistence type="predicted"/>
<dbReference type="AlphaFoldDB" id="A0A225E0G6"/>
<evidence type="ECO:0000259" key="11">
    <source>
        <dbReference type="PROSITE" id="PS50113"/>
    </source>
</evidence>
<dbReference type="Pfam" id="PF08448">
    <property type="entry name" value="PAS_4"/>
    <property type="match status" value="1"/>
</dbReference>
<evidence type="ECO:0000256" key="1">
    <source>
        <dbReference type="ARBA" id="ARBA00000085"/>
    </source>
</evidence>
<dbReference type="InterPro" id="IPR007891">
    <property type="entry name" value="CHASE3"/>
</dbReference>
<accession>A0A225E0G6</accession>
<evidence type="ECO:0000256" key="7">
    <source>
        <dbReference type="ARBA" id="ARBA00023136"/>
    </source>
</evidence>
<dbReference type="GO" id="GO:0030295">
    <property type="term" value="F:protein kinase activator activity"/>
    <property type="evidence" value="ECO:0007669"/>
    <property type="project" value="TreeGrafter"/>
</dbReference>
<feature type="region of interest" description="Disordered" evidence="8">
    <location>
        <begin position="576"/>
        <end position="652"/>
    </location>
</feature>
<dbReference type="InterPro" id="IPR036890">
    <property type="entry name" value="HATPase_C_sf"/>
</dbReference>
<comment type="caution">
    <text evidence="13">The sequence shown here is derived from an EMBL/GenBank/DDBJ whole genome shotgun (WGS) entry which is preliminary data.</text>
</comment>
<dbReference type="SMART" id="SM00086">
    <property type="entry name" value="PAC"/>
    <property type="match status" value="1"/>
</dbReference>
<keyword evidence="7 9" id="KW-0472">Membrane</keyword>
<evidence type="ECO:0000259" key="12">
    <source>
        <dbReference type="PROSITE" id="PS50885"/>
    </source>
</evidence>
<keyword evidence="9" id="KW-0812">Transmembrane</keyword>
<dbReference type="InterPro" id="IPR003661">
    <property type="entry name" value="HisK_dim/P_dom"/>
</dbReference>
<dbReference type="CDD" id="cd00130">
    <property type="entry name" value="PAS"/>
    <property type="match status" value="1"/>
</dbReference>
<evidence type="ECO:0000256" key="3">
    <source>
        <dbReference type="ARBA" id="ARBA00012438"/>
    </source>
</evidence>
<dbReference type="EC" id="2.7.13.3" evidence="3"/>
<dbReference type="PANTHER" id="PTHR42878">
    <property type="entry name" value="TWO-COMPONENT HISTIDINE KINASE"/>
    <property type="match status" value="1"/>
</dbReference>
<dbReference type="GO" id="GO:0016020">
    <property type="term" value="C:membrane"/>
    <property type="evidence" value="ECO:0007669"/>
    <property type="project" value="UniProtKB-SubCell"/>
</dbReference>
<dbReference type="SUPFAM" id="SSF55785">
    <property type="entry name" value="PYP-like sensor domain (PAS domain)"/>
    <property type="match status" value="1"/>
</dbReference>
<dbReference type="SUPFAM" id="SSF55874">
    <property type="entry name" value="ATPase domain of HSP90 chaperone/DNA topoisomerase II/histidine kinase"/>
    <property type="match status" value="1"/>
</dbReference>
<evidence type="ECO:0000313" key="13">
    <source>
        <dbReference type="EMBL" id="OWK42989.1"/>
    </source>
</evidence>
<feature type="domain" description="PAS" evidence="10">
    <location>
        <begin position="261"/>
        <end position="332"/>
    </location>
</feature>
<comment type="subcellular location">
    <subcellularLocation>
        <location evidence="2">Membrane</location>
    </subcellularLocation>
</comment>
<name>A0A225E0G6_9BACT</name>
<keyword evidence="14" id="KW-1185">Reference proteome</keyword>
<dbReference type="EMBL" id="NIDE01000004">
    <property type="protein sequence ID" value="OWK42989.1"/>
    <property type="molecule type" value="Genomic_DNA"/>
</dbReference>
<dbReference type="InterPro" id="IPR036097">
    <property type="entry name" value="HisK_dim/P_sf"/>
</dbReference>
<evidence type="ECO:0000256" key="5">
    <source>
        <dbReference type="ARBA" id="ARBA00022679"/>
    </source>
</evidence>
<dbReference type="Proteomes" id="UP000214646">
    <property type="component" value="Unassembled WGS sequence"/>
</dbReference>
<dbReference type="GO" id="GO:0000155">
    <property type="term" value="F:phosphorelay sensor kinase activity"/>
    <property type="evidence" value="ECO:0007669"/>
    <property type="project" value="InterPro"/>
</dbReference>
<evidence type="ECO:0000256" key="8">
    <source>
        <dbReference type="SAM" id="MobiDB-lite"/>
    </source>
</evidence>
<comment type="catalytic activity">
    <reaction evidence="1">
        <text>ATP + protein L-histidine = ADP + protein N-phospho-L-histidine.</text>
        <dbReference type="EC" id="2.7.13.3"/>
    </reaction>
</comment>
<organism evidence="13 14">
    <name type="scientific">Fimbriiglobus ruber</name>
    <dbReference type="NCBI Taxonomy" id="1908690"/>
    <lineage>
        <taxon>Bacteria</taxon>
        <taxon>Pseudomonadati</taxon>
        <taxon>Planctomycetota</taxon>
        <taxon>Planctomycetia</taxon>
        <taxon>Gemmatales</taxon>
        <taxon>Gemmataceae</taxon>
        <taxon>Fimbriiglobus</taxon>
    </lineage>
</organism>
<feature type="domain" description="PAC" evidence="11">
    <location>
        <begin position="335"/>
        <end position="387"/>
    </location>
</feature>
<dbReference type="InterPro" id="IPR003660">
    <property type="entry name" value="HAMP_dom"/>
</dbReference>
<keyword evidence="4" id="KW-0597">Phosphoprotein</keyword>
<feature type="domain" description="HAMP" evidence="12">
    <location>
        <begin position="205"/>
        <end position="256"/>
    </location>
</feature>
<dbReference type="InterPro" id="IPR013656">
    <property type="entry name" value="PAS_4"/>
</dbReference>
<evidence type="ECO:0000313" key="14">
    <source>
        <dbReference type="Proteomes" id="UP000214646"/>
    </source>
</evidence>
<sequence length="652" mass="69842">MRLTLSSKGVVLLAVPTAAQLFLAGMVFWTQRAHVGAEQWAAHSKEVLSQTHVVLADAEAVVAATRLYAAAGAGSGVPAESAGNDLRADLDRLEFLVSDNPGQSEHVRAAQSAADALVARRDAVVRAAGDGNGDRAVRLAAAAGSTADLAQVRSVLVTFAREEERLDRDRAEGLKAAGRWVDRVLVGGAAVSFLLTAGVWVVFHRGISRRFAALVNNTRRLAAGQPLAAPLSGTDEIADLDRAFRATAAELTRAADRLRESADQIQDLYDHAPCGYHSVDPDGTIVAMNQTELRWLGRPADQVMGRSKFVDAVSPASRETYWATFARMVETGAASDVELEVLRADGTTFPVLLNSTAVRDPDGRFVRSRSILTDLTERKRAEDEVRRLNTDLEVRVRDRTADLAEANRTLAARNEENELFVYSVSHDLRSPLVNLQGFSQELRLTFGDLRDVLTAPDVPAGVRDRAAGLLDRDADESLRFILAGVMRLSGIIDALLRLSRVGRVEYQCRWVDVGAAVGRIVGSLHKTVADKGAEVAVGPLPPAWGDATAVEQVFANLIGNALNYLDPVRPGRIEVGVVPSPGGRTGSRTSSGTTAWASRRRTSTRSSRRSSGSTRTSRPARGWAWRSSAGSPTATAGGSGSSPRRGPGVRFS</sequence>
<dbReference type="InterPro" id="IPR000700">
    <property type="entry name" value="PAS-assoc_C"/>
</dbReference>
<feature type="transmembrane region" description="Helical" evidence="9">
    <location>
        <begin position="12"/>
        <end position="30"/>
    </location>
</feature>
<feature type="transmembrane region" description="Helical" evidence="9">
    <location>
        <begin position="184"/>
        <end position="203"/>
    </location>
</feature>
<evidence type="ECO:0000259" key="10">
    <source>
        <dbReference type="PROSITE" id="PS50112"/>
    </source>
</evidence>
<dbReference type="CDD" id="cd00082">
    <property type="entry name" value="HisKA"/>
    <property type="match status" value="1"/>
</dbReference>
<protein>
    <recommendedName>
        <fullName evidence="3">histidine kinase</fullName>
        <ecNumber evidence="3">2.7.13.3</ecNumber>
    </recommendedName>
</protein>
<feature type="compositionally biased region" description="Basic residues" evidence="8">
    <location>
        <begin position="598"/>
        <end position="608"/>
    </location>
</feature>
<evidence type="ECO:0000256" key="4">
    <source>
        <dbReference type="ARBA" id="ARBA00022553"/>
    </source>
</evidence>
<dbReference type="OrthoDB" id="231918at2"/>
<dbReference type="PANTHER" id="PTHR42878:SF15">
    <property type="entry name" value="BACTERIOPHYTOCHROME"/>
    <property type="match status" value="1"/>
</dbReference>
<keyword evidence="5" id="KW-0808">Transferase</keyword>
<dbReference type="GO" id="GO:0000156">
    <property type="term" value="F:phosphorelay response regulator activity"/>
    <property type="evidence" value="ECO:0007669"/>
    <property type="project" value="TreeGrafter"/>
</dbReference>
<dbReference type="PROSITE" id="PS50112">
    <property type="entry name" value="PAS"/>
    <property type="match status" value="1"/>
</dbReference>
<dbReference type="SMART" id="SM00091">
    <property type="entry name" value="PAS"/>
    <property type="match status" value="1"/>
</dbReference>
<dbReference type="GO" id="GO:0007234">
    <property type="term" value="P:osmosensory signaling via phosphorelay pathway"/>
    <property type="evidence" value="ECO:0007669"/>
    <property type="project" value="TreeGrafter"/>
</dbReference>
<dbReference type="NCBIfam" id="TIGR00229">
    <property type="entry name" value="sensory_box"/>
    <property type="match status" value="1"/>
</dbReference>
<reference evidence="14" key="1">
    <citation type="submission" date="2017-06" db="EMBL/GenBank/DDBJ databases">
        <title>Genome analysis of Fimbriiglobus ruber SP5, the first member of the order Planctomycetales with confirmed chitinolytic capability.</title>
        <authorList>
            <person name="Ravin N.V."/>
            <person name="Rakitin A.L."/>
            <person name="Ivanova A.A."/>
            <person name="Beletsky A.V."/>
            <person name="Kulichevskaya I.S."/>
            <person name="Mardanov A.V."/>
            <person name="Dedysh S.N."/>
        </authorList>
    </citation>
    <scope>NUCLEOTIDE SEQUENCE [LARGE SCALE GENOMIC DNA]</scope>
    <source>
        <strain evidence="14">SP5</strain>
    </source>
</reference>
<dbReference type="Gene3D" id="6.10.340.10">
    <property type="match status" value="1"/>
</dbReference>